<evidence type="ECO:0000313" key="1">
    <source>
        <dbReference type="EMBL" id="KTF06124.1"/>
    </source>
</evidence>
<sequence length="20" mass="2469">QRNFTRVRYELAAQPKQAEY</sequence>
<gene>
    <name evidence="1" type="ORF">MGSAQ_002380</name>
</gene>
<protein>
    <submittedName>
        <fullName evidence="1">Uncharacterized protein</fullName>
    </submittedName>
</protein>
<comment type="caution">
    <text evidence="1">The sequence shown here is derived from an EMBL/GenBank/DDBJ whole genome shotgun (WGS) entry which is preliminary data.</text>
</comment>
<proteinExistence type="predicted"/>
<name>A0A1B6NRN4_9ZZZZ</name>
<dbReference type="EMBL" id="AYSL01001351">
    <property type="protein sequence ID" value="KTF06124.1"/>
    <property type="molecule type" value="Genomic_DNA"/>
</dbReference>
<accession>A0A1B6NRN4</accession>
<feature type="non-terminal residue" evidence="1">
    <location>
        <position position="1"/>
    </location>
</feature>
<organism evidence="1">
    <name type="scientific">marine sediment metagenome</name>
    <dbReference type="NCBI Taxonomy" id="412755"/>
    <lineage>
        <taxon>unclassified sequences</taxon>
        <taxon>metagenomes</taxon>
        <taxon>ecological metagenomes</taxon>
    </lineage>
</organism>
<dbReference type="AlphaFoldDB" id="A0A1B6NRN4"/>
<reference evidence="1" key="1">
    <citation type="submission" date="2013-11" db="EMBL/GenBank/DDBJ databases">
        <title>Microbial diversity, functional groups and degradation webs in Northern and Southern Mediterranean and Red Sea marine crude oil polluted sites.</title>
        <authorList>
            <person name="Daffonchio D."/>
            <person name="Mapelli F."/>
            <person name="Ferrer M."/>
            <person name="Richter M."/>
            <person name="Cherif A."/>
            <person name="Malkawi H.I."/>
            <person name="Yakimov M.M."/>
            <person name="Abdel-Fattah Y.R."/>
            <person name="Blaghen M."/>
            <person name="Golyshin P.N."/>
            <person name="Kalogerakis N."/>
            <person name="Boon N."/>
            <person name="Magagnini M."/>
            <person name="Fava F."/>
        </authorList>
    </citation>
    <scope>NUCLEOTIDE SEQUENCE</scope>
</reference>